<evidence type="ECO:0000256" key="1">
    <source>
        <dbReference type="ARBA" id="ARBA00004196"/>
    </source>
</evidence>
<feature type="compositionally biased region" description="Low complexity" evidence="4">
    <location>
        <begin position="387"/>
        <end position="405"/>
    </location>
</feature>
<dbReference type="Proteomes" id="UP000244446">
    <property type="component" value="Unassembled WGS sequence"/>
</dbReference>
<dbReference type="OrthoDB" id="9816569at2"/>
<comment type="similarity">
    <text evidence="2">Belongs to the membrane fusion protein (MFP) (TC 8.A.1) family.</text>
</comment>
<dbReference type="FunFam" id="2.40.420.20:FF:000001">
    <property type="entry name" value="Efflux RND transporter periplasmic adaptor subunit"/>
    <property type="match status" value="1"/>
</dbReference>
<keyword evidence="3" id="KW-0175">Coiled coil</keyword>
<dbReference type="GO" id="GO:0022857">
    <property type="term" value="F:transmembrane transporter activity"/>
    <property type="evidence" value="ECO:0007669"/>
    <property type="project" value="InterPro"/>
</dbReference>
<accession>A0A2T7G443</accession>
<protein>
    <submittedName>
        <fullName evidence="10">Efflux RND transporter periplasmic adaptor subunit</fullName>
    </submittedName>
</protein>
<keyword evidence="5" id="KW-0732">Signal</keyword>
<evidence type="ECO:0000259" key="7">
    <source>
        <dbReference type="Pfam" id="PF25917"/>
    </source>
</evidence>
<evidence type="ECO:0000313" key="11">
    <source>
        <dbReference type="Proteomes" id="UP000244446"/>
    </source>
</evidence>
<feature type="domain" description="Multidrug resistance protein MdtA-like barrel-sandwich hybrid" evidence="7">
    <location>
        <begin position="51"/>
        <end position="192"/>
    </location>
</feature>
<feature type="coiled-coil region" evidence="3">
    <location>
        <begin position="91"/>
        <end position="163"/>
    </location>
</feature>
<feature type="chain" id="PRO_5015395550" evidence="5">
    <location>
        <begin position="17"/>
        <end position="420"/>
    </location>
</feature>
<evidence type="ECO:0000259" key="8">
    <source>
        <dbReference type="Pfam" id="PF25944"/>
    </source>
</evidence>
<feature type="region of interest" description="Disordered" evidence="4">
    <location>
        <begin position="349"/>
        <end position="420"/>
    </location>
</feature>
<dbReference type="EMBL" id="QCYH01000011">
    <property type="protein sequence ID" value="PVA09166.1"/>
    <property type="molecule type" value="Genomic_DNA"/>
</dbReference>
<dbReference type="PANTHER" id="PTHR30158:SF3">
    <property type="entry name" value="MULTIDRUG EFFLUX PUMP SUBUNIT ACRA-RELATED"/>
    <property type="match status" value="1"/>
</dbReference>
<dbReference type="InterPro" id="IPR058625">
    <property type="entry name" value="MdtA-like_BSH"/>
</dbReference>
<dbReference type="NCBIfam" id="TIGR01730">
    <property type="entry name" value="RND_mfp"/>
    <property type="match status" value="1"/>
</dbReference>
<evidence type="ECO:0000313" key="10">
    <source>
        <dbReference type="EMBL" id="PVA09166.1"/>
    </source>
</evidence>
<evidence type="ECO:0000256" key="5">
    <source>
        <dbReference type="SAM" id="SignalP"/>
    </source>
</evidence>
<dbReference type="InterPro" id="IPR058626">
    <property type="entry name" value="MdtA-like_b-barrel"/>
</dbReference>
<feature type="domain" description="Multidrug resistance protein MdtA-like C-terminal permuted SH3" evidence="9">
    <location>
        <begin position="289"/>
        <end position="349"/>
    </location>
</feature>
<evidence type="ECO:0000256" key="4">
    <source>
        <dbReference type="SAM" id="MobiDB-lite"/>
    </source>
</evidence>
<dbReference type="AlphaFoldDB" id="A0A2T7G443"/>
<dbReference type="InterPro" id="IPR006143">
    <property type="entry name" value="RND_pump_MFP"/>
</dbReference>
<dbReference type="SUPFAM" id="SSF111369">
    <property type="entry name" value="HlyD-like secretion proteins"/>
    <property type="match status" value="1"/>
</dbReference>
<dbReference type="Gene3D" id="1.10.287.470">
    <property type="entry name" value="Helix hairpin bin"/>
    <property type="match status" value="1"/>
</dbReference>
<dbReference type="Pfam" id="PF25944">
    <property type="entry name" value="Beta-barrel_RND"/>
    <property type="match status" value="1"/>
</dbReference>
<comment type="subcellular location">
    <subcellularLocation>
        <location evidence="1">Cell envelope</location>
    </subcellularLocation>
</comment>
<comment type="caution">
    <text evidence="10">The sequence shown here is derived from an EMBL/GenBank/DDBJ whole genome shotgun (WGS) entry which is preliminary data.</text>
</comment>
<dbReference type="GO" id="GO:0005886">
    <property type="term" value="C:plasma membrane"/>
    <property type="evidence" value="ECO:0007669"/>
    <property type="project" value="UniProtKB-SubCell"/>
</dbReference>
<feature type="domain" description="Multidrug resistance protein MdtA-like beta-barrel" evidence="8">
    <location>
        <begin position="197"/>
        <end position="283"/>
    </location>
</feature>
<name>A0A2T7G443_9RHOB</name>
<dbReference type="Pfam" id="PF25917">
    <property type="entry name" value="BSH_RND"/>
    <property type="match status" value="1"/>
</dbReference>
<dbReference type="GO" id="GO:0046677">
    <property type="term" value="P:response to antibiotic"/>
    <property type="evidence" value="ECO:0007669"/>
    <property type="project" value="TreeGrafter"/>
</dbReference>
<feature type="signal peptide" evidence="5">
    <location>
        <begin position="1"/>
        <end position="16"/>
    </location>
</feature>
<dbReference type="Gene3D" id="2.40.30.170">
    <property type="match status" value="1"/>
</dbReference>
<feature type="domain" description="Multidrug resistance protein MdtA-like alpha-helical hairpin" evidence="6">
    <location>
        <begin position="91"/>
        <end position="156"/>
    </location>
</feature>
<dbReference type="PANTHER" id="PTHR30158">
    <property type="entry name" value="ACRA/E-RELATED COMPONENT OF DRUG EFFLUX TRANSPORTER"/>
    <property type="match status" value="1"/>
</dbReference>
<keyword evidence="11" id="KW-1185">Reference proteome</keyword>
<evidence type="ECO:0000259" key="9">
    <source>
        <dbReference type="Pfam" id="PF25967"/>
    </source>
</evidence>
<organism evidence="10 11">
    <name type="scientific">Pelagivirga sediminicola</name>
    <dbReference type="NCBI Taxonomy" id="2170575"/>
    <lineage>
        <taxon>Bacteria</taxon>
        <taxon>Pseudomonadati</taxon>
        <taxon>Pseudomonadota</taxon>
        <taxon>Alphaproteobacteria</taxon>
        <taxon>Rhodobacterales</taxon>
        <taxon>Paracoccaceae</taxon>
        <taxon>Pelagivirga</taxon>
    </lineage>
</organism>
<dbReference type="Gene3D" id="2.40.420.20">
    <property type="match status" value="1"/>
</dbReference>
<dbReference type="Gene3D" id="2.40.50.100">
    <property type="match status" value="1"/>
</dbReference>
<proteinExistence type="inferred from homology"/>
<dbReference type="InterPro" id="IPR058627">
    <property type="entry name" value="MdtA-like_C"/>
</dbReference>
<feature type="compositionally biased region" description="Acidic residues" evidence="4">
    <location>
        <begin position="363"/>
        <end position="374"/>
    </location>
</feature>
<dbReference type="InterPro" id="IPR058624">
    <property type="entry name" value="MdtA-like_HH"/>
</dbReference>
<reference evidence="10 11" key="1">
    <citation type="submission" date="2018-04" db="EMBL/GenBank/DDBJ databases">
        <title>Pelagivirga bohaiensis gen. nov., sp. nov., a bacterium isolated from the Bohai Sea.</title>
        <authorList>
            <person name="Ji X."/>
        </authorList>
    </citation>
    <scope>NUCLEOTIDE SEQUENCE [LARGE SCALE GENOMIC DNA]</scope>
    <source>
        <strain evidence="10 11">BH-SD19</strain>
    </source>
</reference>
<dbReference type="Pfam" id="PF25876">
    <property type="entry name" value="HH_MFP_RND"/>
    <property type="match status" value="1"/>
</dbReference>
<dbReference type="Pfam" id="PF25967">
    <property type="entry name" value="RND-MFP_C"/>
    <property type="match status" value="1"/>
</dbReference>
<evidence type="ECO:0000256" key="2">
    <source>
        <dbReference type="ARBA" id="ARBA00009477"/>
    </source>
</evidence>
<evidence type="ECO:0000256" key="3">
    <source>
        <dbReference type="SAM" id="Coils"/>
    </source>
</evidence>
<evidence type="ECO:0000259" key="6">
    <source>
        <dbReference type="Pfam" id="PF25876"/>
    </source>
</evidence>
<sequence>MALVSASILVALPAAAQQGDRPPPAVTVVTVAPQDVHLTTTLPGRVVASAEAEVRPQVAGIILERLFDEGGRVEAGDVLYRIDPSSYDAAVAQAEAAVAQAEAQVKASRREAERLETLSSRNVVSEQSLDSAIAERDSAVASLQAAEAKLRSARIEQERTEITARLSGEIGRSMVSPGALVTASQQSPLATVRNIDPVYVDVTQSAAEILAFRRRNQNEAIEDIPQEVTLKLADGTVFEQSGTLTAAEPVVDPLTGVVVLRITFANPDKLLLPGMYVQAEMPSGTAKGAFLVPQEGVARNRRGQPTAMVVGAEDMVEQRVLTVQQDLDQFWVVTDGLEDGDRVVVEGLQSASPGAKVSPEERQAEEEGAPEEAATEQAQKPAEEEPAAAAEEATAPATDDAQDPPSAVVPDGESSEETAE</sequence>
<gene>
    <name evidence="10" type="ORF">DC366_15705</name>
</gene>